<comment type="subcellular location">
    <subcellularLocation>
        <location evidence="1">Cell envelope</location>
    </subcellularLocation>
</comment>
<keyword evidence="3" id="KW-0732">Signal</keyword>
<protein>
    <submittedName>
        <fullName evidence="5">Listeria/Bacterioides repeat-containing protein</fullName>
    </submittedName>
</protein>
<reference evidence="6" key="1">
    <citation type="submission" date="2016-11" db="EMBL/GenBank/DDBJ databases">
        <authorList>
            <person name="Varghese N."/>
            <person name="Submissions S."/>
        </authorList>
    </citation>
    <scope>NUCLEOTIDE SEQUENCE [LARGE SCALE GENOMIC DNA]</scope>
    <source>
        <strain evidence="6">UWOS</strain>
    </source>
</reference>
<keyword evidence="6" id="KW-1185">Reference proteome</keyword>
<dbReference type="Pfam" id="PF07581">
    <property type="entry name" value="Glug"/>
    <property type="match status" value="2"/>
</dbReference>
<sequence>MKPIKSLFLLLALLASFSFGAAWTGSNSEPENMKKIDGKSFYVITTPEELAWIAAQVNNGNNAINAVLANDIVFGANTSTVNTTSAWTPIGKDSTHTFKGILDGAGFSIYGVYTKGSNYGGLVGVLAKEGVVRNVNMKKASINALNYAGGLVAYNFGTVSGCTNSGSVSSNYSYSGGIAGYNTGTVSNCTNSGSVSFSNYSDYFCLGGIAGYNTGTVSNCTNSGSISASSKYSGGIAGYNSGSSAIIRNSYSVATSLSTTYALRGGLVGENKSSAQVINCYYDSDKLTGLSAIGSNSATATNATGLTTANMQRDQFAWILNTTNGTEANSKTWSRNGGYPIFANASNLPIYKVIFNDDGTTSNRYTNYQGLVTFPSDPEPAEGYMFSGWFNSSNVKVKSSTVFSADQTVNAVYIEASNVYFAVRFFNADTTLLDSQSVQYGKTPAYAGTPTLPSTAEFSYAFAGWHVEPTAATEDFDYYATYTQTTNSYTVTFLDYDGTKLQESSYLYGATPGYAKTPTRASTVAYDYTFAGWNPAVVKVVANAEYKAIYDSSLVKYTVTFMNGSEVFATQQVAYGTSATAPEPAPTRDGYKFIGWTPSFAKIVGDLTVSALFEELILRDVLIYSDDGKVIDTAKVEENTKYVLPDAPEKEGYEFVGWYDGDGNKLGMPGDTITVTGDLKITAKYEEIKFSSSSANSSSSVAQSSSSAIASSSSAMQSSSSMIASSSSAMQSSSSAIASSSSAEQSSSSGVSSSSSSEDPDALHFSAHPRFNLHVQNRTLQIQNARIGSAFAVLDLQGRVLRRGVVNSPEFSMELQNAGAYIVRIDSQVQKIRVK</sequence>
<dbReference type="GO" id="GO:0030313">
    <property type="term" value="C:cell envelope"/>
    <property type="evidence" value="ECO:0007669"/>
    <property type="project" value="UniProtKB-SubCell"/>
</dbReference>
<dbReference type="Proteomes" id="UP000184275">
    <property type="component" value="Unassembled WGS sequence"/>
</dbReference>
<feature type="signal peptide" evidence="3">
    <location>
        <begin position="1"/>
        <end position="21"/>
    </location>
</feature>
<dbReference type="Gene3D" id="2.60.40.4270">
    <property type="entry name" value="Listeria-Bacteroides repeat domain"/>
    <property type="match status" value="3"/>
</dbReference>
<dbReference type="RefSeq" id="WP_073303034.1">
    <property type="nucleotide sequence ID" value="NZ_FRAW01000006.1"/>
</dbReference>
<name>A0A1M6SEP2_9BACT</name>
<feature type="domain" description="GLUG" evidence="4">
    <location>
        <begin position="203"/>
        <end position="227"/>
    </location>
</feature>
<evidence type="ECO:0000313" key="6">
    <source>
        <dbReference type="Proteomes" id="UP000184275"/>
    </source>
</evidence>
<feature type="compositionally biased region" description="Low complexity" evidence="2">
    <location>
        <begin position="736"/>
        <end position="757"/>
    </location>
</feature>
<dbReference type="InterPro" id="IPR011493">
    <property type="entry name" value="GLUG"/>
</dbReference>
<dbReference type="Pfam" id="PF09479">
    <property type="entry name" value="Flg_new"/>
    <property type="match status" value="3"/>
</dbReference>
<evidence type="ECO:0000259" key="4">
    <source>
        <dbReference type="Pfam" id="PF07581"/>
    </source>
</evidence>
<dbReference type="InterPro" id="IPR013378">
    <property type="entry name" value="InlB-like_B-rpt"/>
</dbReference>
<feature type="chain" id="PRO_5012229435" evidence="3">
    <location>
        <begin position="22"/>
        <end position="835"/>
    </location>
</feature>
<proteinExistence type="predicted"/>
<dbReference type="Gene3D" id="2.160.20.110">
    <property type="match status" value="1"/>
</dbReference>
<evidence type="ECO:0000313" key="5">
    <source>
        <dbReference type="EMBL" id="SHK43191.1"/>
    </source>
</evidence>
<feature type="region of interest" description="Disordered" evidence="2">
    <location>
        <begin position="736"/>
        <end position="763"/>
    </location>
</feature>
<dbReference type="AlphaFoldDB" id="A0A1M6SEP2"/>
<dbReference type="InterPro" id="IPR042229">
    <property type="entry name" value="Listeria/Bacterioides_rpt_sf"/>
</dbReference>
<dbReference type="NCBIfam" id="TIGR02543">
    <property type="entry name" value="List_Bact_rpt"/>
    <property type="match status" value="1"/>
</dbReference>
<evidence type="ECO:0000256" key="2">
    <source>
        <dbReference type="SAM" id="MobiDB-lite"/>
    </source>
</evidence>
<feature type="domain" description="GLUG" evidence="4">
    <location>
        <begin position="172"/>
        <end position="196"/>
    </location>
</feature>
<evidence type="ECO:0000256" key="1">
    <source>
        <dbReference type="ARBA" id="ARBA00004196"/>
    </source>
</evidence>
<organism evidence="5 6">
    <name type="scientific">Fibrobacter intestinalis</name>
    <dbReference type="NCBI Taxonomy" id="28122"/>
    <lineage>
        <taxon>Bacteria</taxon>
        <taxon>Pseudomonadati</taxon>
        <taxon>Fibrobacterota</taxon>
        <taxon>Fibrobacteria</taxon>
        <taxon>Fibrobacterales</taxon>
        <taxon>Fibrobacteraceae</taxon>
        <taxon>Fibrobacter</taxon>
    </lineage>
</organism>
<dbReference type="EMBL" id="FRAW01000006">
    <property type="protein sequence ID" value="SHK43191.1"/>
    <property type="molecule type" value="Genomic_DNA"/>
</dbReference>
<gene>
    <name evidence="5" type="ORF">SAMN05720469_10634</name>
</gene>
<evidence type="ECO:0000256" key="3">
    <source>
        <dbReference type="SAM" id="SignalP"/>
    </source>
</evidence>
<accession>A0A1M6SEP2</accession>